<keyword evidence="9 10" id="KW-0998">Cell outer membrane</keyword>
<keyword evidence="3 10" id="KW-1134">Transmembrane beta strand</keyword>
<dbReference type="InterPro" id="IPR039426">
    <property type="entry name" value="TonB-dep_rcpt-like"/>
</dbReference>
<dbReference type="InterPro" id="IPR012910">
    <property type="entry name" value="Plug_dom"/>
</dbReference>
<dbReference type="Gene3D" id="2.170.130.10">
    <property type="entry name" value="TonB-dependent receptor, plug domain"/>
    <property type="match status" value="1"/>
</dbReference>
<comment type="subcellular location">
    <subcellularLocation>
        <location evidence="1 10">Cell outer membrane</location>
        <topology evidence="1 10">Multi-pass membrane protein</topology>
    </subcellularLocation>
</comment>
<feature type="domain" description="TonB-dependent receptor plug" evidence="14">
    <location>
        <begin position="206"/>
        <end position="324"/>
    </location>
</feature>
<feature type="domain" description="Secretin/TonB short N-terminal" evidence="13">
    <location>
        <begin position="44"/>
        <end position="91"/>
    </location>
</feature>
<dbReference type="InterPro" id="IPR000531">
    <property type="entry name" value="Beta-barrel_TonB"/>
</dbReference>
<keyword evidence="8 10" id="KW-0472">Membrane</keyword>
<accession>A0A839GWQ6</accession>
<evidence type="ECO:0000256" key="10">
    <source>
        <dbReference type="PROSITE-ProRule" id="PRU01360"/>
    </source>
</evidence>
<proteinExistence type="inferred from homology"/>
<evidence type="ECO:0000256" key="6">
    <source>
        <dbReference type="ARBA" id="ARBA00023004"/>
    </source>
</evidence>
<evidence type="ECO:0000256" key="3">
    <source>
        <dbReference type="ARBA" id="ARBA00022452"/>
    </source>
</evidence>
<evidence type="ECO:0000256" key="5">
    <source>
        <dbReference type="ARBA" id="ARBA00022692"/>
    </source>
</evidence>
<organism evidence="15 16">
    <name type="scientific">Rufibacter quisquiliarum</name>
    <dbReference type="NCBI Taxonomy" id="1549639"/>
    <lineage>
        <taxon>Bacteria</taxon>
        <taxon>Pseudomonadati</taxon>
        <taxon>Bacteroidota</taxon>
        <taxon>Cytophagia</taxon>
        <taxon>Cytophagales</taxon>
        <taxon>Hymenobacteraceae</taxon>
        <taxon>Rufibacter</taxon>
    </lineage>
</organism>
<dbReference type="GO" id="GO:0009279">
    <property type="term" value="C:cell outer membrane"/>
    <property type="evidence" value="ECO:0007669"/>
    <property type="project" value="UniProtKB-SubCell"/>
</dbReference>
<comment type="caution">
    <text evidence="15">The sequence shown here is derived from an EMBL/GenBank/DDBJ whole genome shotgun (WGS) entry which is preliminary data.</text>
</comment>
<dbReference type="InterPro" id="IPR037066">
    <property type="entry name" value="Plug_dom_sf"/>
</dbReference>
<comment type="similarity">
    <text evidence="10 11">Belongs to the TonB-dependent receptor family.</text>
</comment>
<protein>
    <submittedName>
        <fullName evidence="15">TonB-linked SusC/RagA family outer membrane protein</fullName>
    </submittedName>
</protein>
<name>A0A839GWQ6_9BACT</name>
<evidence type="ECO:0000313" key="16">
    <source>
        <dbReference type="Proteomes" id="UP000563094"/>
    </source>
</evidence>
<dbReference type="InterPro" id="IPR023997">
    <property type="entry name" value="TonB-dep_OMP_SusC/RagA_CS"/>
</dbReference>
<evidence type="ECO:0000256" key="8">
    <source>
        <dbReference type="ARBA" id="ARBA00023136"/>
    </source>
</evidence>
<keyword evidence="7 11" id="KW-0798">TonB box</keyword>
<dbReference type="EMBL" id="JACJIQ010000020">
    <property type="protein sequence ID" value="MBA9079297.1"/>
    <property type="molecule type" value="Genomic_DNA"/>
</dbReference>
<evidence type="ECO:0000259" key="13">
    <source>
        <dbReference type="Pfam" id="PF07660"/>
    </source>
</evidence>
<feature type="domain" description="TonB-dependent receptor-like beta-barrel" evidence="12">
    <location>
        <begin position="529"/>
        <end position="935"/>
    </location>
</feature>
<dbReference type="Pfam" id="PF07715">
    <property type="entry name" value="Plug"/>
    <property type="match status" value="1"/>
</dbReference>
<dbReference type="InterPro" id="IPR008969">
    <property type="entry name" value="CarboxyPept-like_regulatory"/>
</dbReference>
<dbReference type="AlphaFoldDB" id="A0A839GWQ6"/>
<evidence type="ECO:0000256" key="4">
    <source>
        <dbReference type="ARBA" id="ARBA00022496"/>
    </source>
</evidence>
<dbReference type="SUPFAM" id="SSF49464">
    <property type="entry name" value="Carboxypeptidase regulatory domain-like"/>
    <property type="match status" value="1"/>
</dbReference>
<evidence type="ECO:0000256" key="1">
    <source>
        <dbReference type="ARBA" id="ARBA00004571"/>
    </source>
</evidence>
<evidence type="ECO:0000256" key="9">
    <source>
        <dbReference type="ARBA" id="ARBA00023237"/>
    </source>
</evidence>
<dbReference type="SUPFAM" id="SSF56935">
    <property type="entry name" value="Porins"/>
    <property type="match status" value="1"/>
</dbReference>
<evidence type="ECO:0000256" key="2">
    <source>
        <dbReference type="ARBA" id="ARBA00022448"/>
    </source>
</evidence>
<dbReference type="GO" id="GO:0006826">
    <property type="term" value="P:iron ion transport"/>
    <property type="evidence" value="ECO:0007669"/>
    <property type="project" value="UniProtKB-KW"/>
</dbReference>
<keyword evidence="5 10" id="KW-0812">Transmembrane</keyword>
<dbReference type="Gene3D" id="2.60.40.1120">
    <property type="entry name" value="Carboxypeptidase-like, regulatory domain"/>
    <property type="match status" value="1"/>
</dbReference>
<dbReference type="Proteomes" id="UP000563094">
    <property type="component" value="Unassembled WGS sequence"/>
</dbReference>
<reference evidence="15 16" key="1">
    <citation type="submission" date="2020-08" db="EMBL/GenBank/DDBJ databases">
        <title>Genomic Encyclopedia of Type Strains, Phase IV (KMG-IV): sequencing the most valuable type-strain genomes for metagenomic binning, comparative biology and taxonomic classification.</title>
        <authorList>
            <person name="Goeker M."/>
        </authorList>
    </citation>
    <scope>NUCLEOTIDE SEQUENCE [LARGE SCALE GENOMIC DNA]</scope>
    <source>
        <strain evidence="15 16">DSM 29854</strain>
    </source>
</reference>
<dbReference type="NCBIfam" id="TIGR04057">
    <property type="entry name" value="SusC_RagA_signa"/>
    <property type="match status" value="1"/>
</dbReference>
<dbReference type="Pfam" id="PF07660">
    <property type="entry name" value="STN"/>
    <property type="match status" value="1"/>
</dbReference>
<keyword evidence="16" id="KW-1185">Reference proteome</keyword>
<evidence type="ECO:0000256" key="11">
    <source>
        <dbReference type="RuleBase" id="RU003357"/>
    </source>
</evidence>
<evidence type="ECO:0000256" key="7">
    <source>
        <dbReference type="ARBA" id="ARBA00023077"/>
    </source>
</evidence>
<sequence>MTLQISFSAGLNAQGILERRVSLSMVNKPLKEVLQALNQKTSIDFVYSSKVDVHKVVSVQAQNKELRQVLKDVLTPTRLDYEVVGTSIVIKESPVPTPVPVLKKSAAAAPSLPVVVPVRGKVVDDKGEPLPGVTVLVKGTQTATVTDANGAFSIEAPANASLMVSYLGFLTQEVKVGSQQELTVKLVPDPVALGEVVVTGYTVQEKRVVTGAIGQIKSREIANMPIQSFDQAMQGRLAGVQVQTASGVPGGKVSINIRGMGSITAGNEPLYIVDGVQINSEDDAGGTVGTNPLSFLNPNDIESIEVLKDAAAASIYGAQAANGVVLITTKSGDEGPTKISVNMYRGFASPLPLIKMMDSQQYLDVRMEAYRNRYPDRTEGAIRTEVLQESMLPINMTDAQLAALPTYDWQKAAFRTGDIYDVELAASGGNKTTTYRLSASYNSSEGNLIGIDFSRATAKLRVQHKPTRKLTISTNINLSNIVQNGTQQSAGSTGFMSAPQFSSPMILPFIPITLEDGSPNNPLGGFPGELRYNPIYTAEVNFIQGKTRALYSNIILSYDITKDLNFKSTWGLDYRNINAEQYLDPRTHEAYARRGYLSIRNRESSTVSGTQALTYSKRFAGGHRLTALAGAEYRDYSRQISFSAGEGFSTYQFRHMSGAATILSSTGSWTGYRQLGFFSQANYDYKKKYMASAILRYDGSSKFGANNRFGLFPAFSAGWDIAAEDFLKDVRWVDQFKLRVGYGETGNSAIDHFASRGLFTGSSSYGGQPAIQPSSLENPDLRWERNASTNLGVDFSLFRKRLSGSVDAFHRRSKDLLLEQPVPWYGGYESMYRNVGEVVNRGLEVELNGEVLRVGGFQWNSGFNITFMDNEVTKLYEGLNGESLPGNPSVRIGHPLRTNFVAQYAGVNSATGRPMWWSGNGTLTYNPGAQGTNSYTPYGRGSQLAKYFGGFTNTLSFKGIEVSALFQYDMGREYLNEQNRTWYRNGQGARNGLERIYLMRWTEPGQVTPVPRAINGGAETDGATHILSSSRFLEDASYIRFKQLAASYAIPARFLSKFKISSARVYAQAVNLYTWTAWTGYDPEFLIDDENFTSNQGVVPQTRSYTLGVEFGF</sequence>
<evidence type="ECO:0000259" key="14">
    <source>
        <dbReference type="Pfam" id="PF07715"/>
    </source>
</evidence>
<dbReference type="FunFam" id="2.60.40.1120:FF:000003">
    <property type="entry name" value="Outer membrane protein Omp121"/>
    <property type="match status" value="1"/>
</dbReference>
<keyword evidence="2 10" id="KW-0813">Transport</keyword>
<evidence type="ECO:0000313" key="15">
    <source>
        <dbReference type="EMBL" id="MBA9079297.1"/>
    </source>
</evidence>
<dbReference type="Pfam" id="PF13715">
    <property type="entry name" value="CarbopepD_reg_2"/>
    <property type="match status" value="1"/>
</dbReference>
<dbReference type="InterPro" id="IPR036942">
    <property type="entry name" value="Beta-barrel_TonB_sf"/>
</dbReference>
<dbReference type="InterPro" id="IPR023996">
    <property type="entry name" value="TonB-dep_OMP_SusC/RagA"/>
</dbReference>
<keyword evidence="6" id="KW-0408">Iron</keyword>
<gene>
    <name evidence="15" type="ORF">FHS90_004032</name>
</gene>
<evidence type="ECO:0000259" key="12">
    <source>
        <dbReference type="Pfam" id="PF00593"/>
    </source>
</evidence>
<dbReference type="PROSITE" id="PS52016">
    <property type="entry name" value="TONB_DEPENDENT_REC_3"/>
    <property type="match status" value="1"/>
</dbReference>
<dbReference type="Gene3D" id="2.40.170.20">
    <property type="entry name" value="TonB-dependent receptor, beta-barrel domain"/>
    <property type="match status" value="1"/>
</dbReference>
<keyword evidence="4" id="KW-0410">Iron transport</keyword>
<keyword evidence="4" id="KW-0406">Ion transport</keyword>
<dbReference type="Pfam" id="PF00593">
    <property type="entry name" value="TonB_dep_Rec_b-barrel"/>
    <property type="match status" value="1"/>
</dbReference>
<dbReference type="NCBIfam" id="TIGR04056">
    <property type="entry name" value="OMP_RagA_SusC"/>
    <property type="match status" value="1"/>
</dbReference>
<dbReference type="InterPro" id="IPR011662">
    <property type="entry name" value="Secretin/TonB_short_N"/>
</dbReference>